<protein>
    <recommendedName>
        <fullName evidence="3">DUF3140 domain-containing protein</fullName>
    </recommendedName>
</protein>
<proteinExistence type="predicted"/>
<evidence type="ECO:0000313" key="1">
    <source>
        <dbReference type="EMBL" id="SEH01631.1"/>
    </source>
</evidence>
<dbReference type="RefSeq" id="WP_103962713.1">
    <property type="nucleotide sequence ID" value="NZ_FNVT01000021.1"/>
</dbReference>
<reference evidence="1 2" key="1">
    <citation type="submission" date="2016-10" db="EMBL/GenBank/DDBJ databases">
        <authorList>
            <person name="de Groot N.N."/>
        </authorList>
    </citation>
    <scope>NUCLEOTIDE SEQUENCE [LARGE SCALE GENOMIC DNA]</scope>
    <source>
        <strain evidence="1 2">CGMCC 4.7037</strain>
    </source>
</reference>
<evidence type="ECO:0000313" key="2">
    <source>
        <dbReference type="Proteomes" id="UP000236732"/>
    </source>
</evidence>
<gene>
    <name evidence="1" type="ORF">SAMN05444920_12179</name>
</gene>
<dbReference type="InterPro" id="IPR021487">
    <property type="entry name" value="DUF3140"/>
</dbReference>
<dbReference type="AlphaFoldDB" id="A0A1H6EX12"/>
<dbReference type="PANTHER" id="PTHR40630:SF1">
    <property type="entry name" value="DNA-BINDING PROTEIN"/>
    <property type="match status" value="1"/>
</dbReference>
<dbReference type="EMBL" id="FNVT01000021">
    <property type="protein sequence ID" value="SEH01631.1"/>
    <property type="molecule type" value="Genomic_DNA"/>
</dbReference>
<keyword evidence="2" id="KW-1185">Reference proteome</keyword>
<accession>A0A1H6EX12</accession>
<organism evidence="1 2">
    <name type="scientific">Nonomuraea solani</name>
    <dbReference type="NCBI Taxonomy" id="1144553"/>
    <lineage>
        <taxon>Bacteria</taxon>
        <taxon>Bacillati</taxon>
        <taxon>Actinomycetota</taxon>
        <taxon>Actinomycetes</taxon>
        <taxon>Streptosporangiales</taxon>
        <taxon>Streptosporangiaceae</taxon>
        <taxon>Nonomuraea</taxon>
    </lineage>
</organism>
<dbReference type="Proteomes" id="UP000236732">
    <property type="component" value="Unassembled WGS sequence"/>
</dbReference>
<sequence length="110" mass="12481">MTEAFDTEDLDIDTLWEEFHRAVNMNSAELRSFLLADASHEEGFPPDPDMGIDELGRGVLHVLNKRKHDLTNEDVEVMRQIVDFVGTMGDKTDDDSRRVLMLVGHDPLKG</sequence>
<dbReference type="PANTHER" id="PTHR40630">
    <property type="entry name" value="POSSIBLE DNA-BINDING PROTEIN"/>
    <property type="match status" value="1"/>
</dbReference>
<name>A0A1H6EX12_9ACTN</name>
<dbReference type="Pfam" id="PF11338">
    <property type="entry name" value="DUF3140"/>
    <property type="match status" value="1"/>
</dbReference>
<evidence type="ECO:0008006" key="3">
    <source>
        <dbReference type="Google" id="ProtNLM"/>
    </source>
</evidence>
<dbReference type="OrthoDB" id="513524at2"/>